<keyword evidence="6" id="KW-0812">Transmembrane</keyword>
<comment type="subcellular location">
    <subcellularLocation>
        <location evidence="2">Membrane</location>
        <topology evidence="2">Single-pass membrane protein</topology>
    </subcellularLocation>
</comment>
<comment type="cofactor">
    <cofactor evidence="1 15">
        <name>heme</name>
        <dbReference type="ChEBI" id="CHEBI:30413"/>
    </cofactor>
</comment>
<evidence type="ECO:0000256" key="6">
    <source>
        <dbReference type="ARBA" id="ARBA00022692"/>
    </source>
</evidence>
<evidence type="ECO:0000256" key="2">
    <source>
        <dbReference type="ARBA" id="ARBA00004167"/>
    </source>
</evidence>
<dbReference type="InterPro" id="IPR017972">
    <property type="entry name" value="Cyt_P450_CS"/>
</dbReference>
<keyword evidence="10 15" id="KW-0408">Iron</keyword>
<dbReference type="GO" id="GO:0016020">
    <property type="term" value="C:membrane"/>
    <property type="evidence" value="ECO:0007669"/>
    <property type="project" value="UniProtKB-SubCell"/>
</dbReference>
<keyword evidence="11 16" id="KW-0503">Monooxygenase</keyword>
<keyword evidence="12" id="KW-0472">Membrane</keyword>
<evidence type="ECO:0000256" key="5">
    <source>
        <dbReference type="ARBA" id="ARBA00022617"/>
    </source>
</evidence>
<evidence type="ECO:0000256" key="15">
    <source>
        <dbReference type="PIRSR" id="PIRSR602401-1"/>
    </source>
</evidence>
<dbReference type="Gene3D" id="1.10.630.10">
    <property type="entry name" value="Cytochrome P450"/>
    <property type="match status" value="1"/>
</dbReference>
<evidence type="ECO:0000256" key="8">
    <source>
        <dbReference type="ARBA" id="ARBA00022989"/>
    </source>
</evidence>
<dbReference type="FunFam" id="1.10.630.10:FF:000046">
    <property type="entry name" value="Cytochrome P450 90A1"/>
    <property type="match status" value="1"/>
</dbReference>
<evidence type="ECO:0000256" key="7">
    <source>
        <dbReference type="ARBA" id="ARBA00022723"/>
    </source>
</evidence>
<sequence length="478" mass="54360">MAFSFSFTAFLLLLTSLTAAFLLLLRRTRYRRMGLPPGSLGLPLIGETLQLISAYKTENPEPFVDARVARYGSVFMTHIFGEPTVFSADPETNRFVLQNEGKLFECSYPASICNLLGKHSLLLMKGSLHKRMHSLTMSFANSSIIKDHLMLDIDRLVRFNLDSWSSRVLLMEEAKKITFELTVKQLMSFDPGEWSESLRKEYLLVIEGFFSIPLPLFSTTYRKAIKARTKVAEALTVVVMKRREEEEEGEERKKDMLAALLAAEERFSDEEIVDFLVALLVAGYETTSTIMTLAVKFLTETPSALAQLKEEHENIRAMKSNSYSLEWSDYKSMPFTQCVVSETLRVANIIGGVFRRATTDVEIKGYKIPKGWKVFASFRAVHLDPNHFKDARTFNPWRWQGNSVTTCPSNVFTPFGGGPRLCPGYELARVAISVFLHRLVTGFSWVPAEKDKLVFFPTTRTQKRYPIIVTRRDDGVTN</sequence>
<dbReference type="CDD" id="cd11043">
    <property type="entry name" value="CYP90-like"/>
    <property type="match status" value="1"/>
</dbReference>
<evidence type="ECO:0000256" key="11">
    <source>
        <dbReference type="ARBA" id="ARBA00023033"/>
    </source>
</evidence>
<evidence type="ECO:0000256" key="3">
    <source>
        <dbReference type="ARBA" id="ARBA00004972"/>
    </source>
</evidence>
<comment type="pathway">
    <text evidence="14">Steroid biosynthesis.</text>
</comment>
<evidence type="ECO:0000313" key="17">
    <source>
        <dbReference type="EMBL" id="CAH8389741.1"/>
    </source>
</evidence>
<proteinExistence type="inferred from homology"/>
<dbReference type="PANTHER" id="PTHR24286">
    <property type="entry name" value="CYTOCHROME P450 26"/>
    <property type="match status" value="1"/>
</dbReference>
<keyword evidence="8" id="KW-1133">Transmembrane helix</keyword>
<dbReference type="SUPFAM" id="SSF48264">
    <property type="entry name" value="Cytochrome P450"/>
    <property type="match status" value="1"/>
</dbReference>
<evidence type="ECO:0000256" key="9">
    <source>
        <dbReference type="ARBA" id="ARBA00023002"/>
    </source>
</evidence>
<evidence type="ECO:0008006" key="19">
    <source>
        <dbReference type="Google" id="ProtNLM"/>
    </source>
</evidence>
<dbReference type="GO" id="GO:0046872">
    <property type="term" value="F:metal ion binding"/>
    <property type="evidence" value="ECO:0007669"/>
    <property type="project" value="UniProtKB-KW"/>
</dbReference>
<evidence type="ECO:0000256" key="10">
    <source>
        <dbReference type="ARBA" id="ARBA00023004"/>
    </source>
</evidence>
<evidence type="ECO:0000256" key="14">
    <source>
        <dbReference type="ARBA" id="ARBA00060577"/>
    </source>
</evidence>
<evidence type="ECO:0000256" key="13">
    <source>
        <dbReference type="ARBA" id="ARBA00037910"/>
    </source>
</evidence>
<evidence type="ECO:0000256" key="12">
    <source>
        <dbReference type="ARBA" id="ARBA00023136"/>
    </source>
</evidence>
<accession>A0ABC8M0L7</accession>
<dbReference type="InterPro" id="IPR036396">
    <property type="entry name" value="Cyt_P450_sf"/>
</dbReference>
<name>A0ABC8M0L7_ERUVS</name>
<keyword evidence="18" id="KW-1185">Reference proteome</keyword>
<comment type="caution">
    <text evidence="17">The sequence shown here is derived from an EMBL/GenBank/DDBJ whole genome shotgun (WGS) entry which is preliminary data.</text>
</comment>
<comment type="pathway">
    <text evidence="3">Hormone biosynthesis.</text>
</comment>
<dbReference type="Pfam" id="PF00067">
    <property type="entry name" value="p450"/>
    <property type="match status" value="1"/>
</dbReference>
<evidence type="ECO:0000313" key="18">
    <source>
        <dbReference type="Proteomes" id="UP001642260"/>
    </source>
</evidence>
<evidence type="ECO:0000256" key="1">
    <source>
        <dbReference type="ARBA" id="ARBA00001971"/>
    </source>
</evidence>
<reference evidence="17 18" key="1">
    <citation type="submission" date="2022-03" db="EMBL/GenBank/DDBJ databases">
        <authorList>
            <person name="Macdonald S."/>
            <person name="Ahmed S."/>
            <person name="Newling K."/>
        </authorList>
    </citation>
    <scope>NUCLEOTIDE SEQUENCE [LARGE SCALE GENOMIC DNA]</scope>
</reference>
<evidence type="ECO:0000256" key="4">
    <source>
        <dbReference type="ARBA" id="ARBA00010617"/>
    </source>
</evidence>
<protein>
    <recommendedName>
        <fullName evidence="19">Cytochrome P450 90A1</fullName>
    </recommendedName>
</protein>
<keyword evidence="7 15" id="KW-0479">Metal-binding</keyword>
<dbReference type="InterPro" id="IPR002401">
    <property type="entry name" value="Cyt_P450_E_grp-I"/>
</dbReference>
<gene>
    <name evidence="17" type="ORF">ERUC_LOCUS42224</name>
</gene>
<feature type="binding site" description="axial binding residue" evidence="15">
    <location>
        <position position="422"/>
    </location>
    <ligand>
        <name>heme</name>
        <dbReference type="ChEBI" id="CHEBI:30413"/>
    </ligand>
    <ligandPart>
        <name>Fe</name>
        <dbReference type="ChEBI" id="CHEBI:18248"/>
    </ligandPart>
</feature>
<evidence type="ECO:0000256" key="16">
    <source>
        <dbReference type="RuleBase" id="RU000461"/>
    </source>
</evidence>
<dbReference type="PANTHER" id="PTHR24286:SF44">
    <property type="entry name" value="3BETA,22ALPHA-DIHYDROXYSTEROID 3-DEHYDROGENASE"/>
    <property type="match status" value="1"/>
</dbReference>
<dbReference type="AlphaFoldDB" id="A0ABC8M0L7"/>
<keyword evidence="9 16" id="KW-0560">Oxidoreductase</keyword>
<dbReference type="PRINTS" id="PR00463">
    <property type="entry name" value="EP450I"/>
</dbReference>
<dbReference type="PROSITE" id="PS00086">
    <property type="entry name" value="CYTOCHROME_P450"/>
    <property type="match status" value="1"/>
</dbReference>
<organism evidence="17 18">
    <name type="scientific">Eruca vesicaria subsp. sativa</name>
    <name type="common">Garden rocket</name>
    <name type="synonym">Eruca sativa</name>
    <dbReference type="NCBI Taxonomy" id="29727"/>
    <lineage>
        <taxon>Eukaryota</taxon>
        <taxon>Viridiplantae</taxon>
        <taxon>Streptophyta</taxon>
        <taxon>Embryophyta</taxon>
        <taxon>Tracheophyta</taxon>
        <taxon>Spermatophyta</taxon>
        <taxon>Magnoliopsida</taxon>
        <taxon>eudicotyledons</taxon>
        <taxon>Gunneridae</taxon>
        <taxon>Pentapetalae</taxon>
        <taxon>rosids</taxon>
        <taxon>malvids</taxon>
        <taxon>Brassicales</taxon>
        <taxon>Brassicaceae</taxon>
        <taxon>Brassiceae</taxon>
        <taxon>Eruca</taxon>
    </lineage>
</organism>
<keyword evidence="5 15" id="KW-0349">Heme</keyword>
<dbReference type="EMBL" id="CAKOAT010851820">
    <property type="protein sequence ID" value="CAH8389741.1"/>
    <property type="molecule type" value="Genomic_DNA"/>
</dbReference>
<dbReference type="InterPro" id="IPR001128">
    <property type="entry name" value="Cyt_P450"/>
</dbReference>
<dbReference type="GO" id="GO:0016132">
    <property type="term" value="P:brassinosteroid biosynthetic process"/>
    <property type="evidence" value="ECO:0007669"/>
    <property type="project" value="UniProtKB-ARBA"/>
</dbReference>
<comment type="similarity">
    <text evidence="4 16">Belongs to the cytochrome P450 family.</text>
</comment>
<dbReference type="PRINTS" id="PR00385">
    <property type="entry name" value="P450"/>
</dbReference>
<dbReference type="GO" id="GO:0004497">
    <property type="term" value="F:monooxygenase activity"/>
    <property type="evidence" value="ECO:0007669"/>
    <property type="project" value="UniProtKB-KW"/>
</dbReference>
<comment type="pathway">
    <text evidence="13">Plant hormone biosynthesis; brassinosteroid biosynthesis.</text>
</comment>
<dbReference type="Proteomes" id="UP001642260">
    <property type="component" value="Unassembled WGS sequence"/>
</dbReference>